<proteinExistence type="predicted"/>
<evidence type="ECO:0000256" key="1">
    <source>
        <dbReference type="SAM" id="SignalP"/>
    </source>
</evidence>
<dbReference type="EMBL" id="JBGEHV010000018">
    <property type="protein sequence ID" value="MEY8040135.1"/>
    <property type="molecule type" value="Genomic_DNA"/>
</dbReference>
<evidence type="ECO:0000313" key="3">
    <source>
        <dbReference type="Proteomes" id="UP001564626"/>
    </source>
</evidence>
<reference evidence="2 3" key="1">
    <citation type="submission" date="2024-08" db="EMBL/GenBank/DDBJ databases">
        <title>Genome mining of Saccharopolyspora cebuensis PGLac3 from Nigerian medicinal plant.</title>
        <authorList>
            <person name="Ezeobiora C.E."/>
            <person name="Igbokwe N.H."/>
            <person name="Amin D.H."/>
            <person name="Mendie U.E."/>
        </authorList>
    </citation>
    <scope>NUCLEOTIDE SEQUENCE [LARGE SCALE GENOMIC DNA]</scope>
    <source>
        <strain evidence="2 3">PGLac3</strain>
    </source>
</reference>
<dbReference type="Proteomes" id="UP001564626">
    <property type="component" value="Unassembled WGS sequence"/>
</dbReference>
<evidence type="ECO:0000313" key="2">
    <source>
        <dbReference type="EMBL" id="MEY8040135.1"/>
    </source>
</evidence>
<gene>
    <name evidence="2" type="ORF">AB8O55_12085</name>
</gene>
<feature type="signal peptide" evidence="1">
    <location>
        <begin position="1"/>
        <end position="30"/>
    </location>
</feature>
<accession>A0ABV4CGB1</accession>
<comment type="caution">
    <text evidence="2">The sequence shown here is derived from an EMBL/GenBank/DDBJ whole genome shotgun (WGS) entry which is preliminary data.</text>
</comment>
<keyword evidence="1" id="KW-0732">Signal</keyword>
<sequence length="107" mass="11206">MSFGRFLPRVLVAAVAAISLSAMLSPAVNAAQSPGRSKAYFTVDTLEVPGGRVNGRIFAGHIYATYDFVEGPAIPPGTCGTDNPGNAWRPVVLPSGQIGYTSVYCIM</sequence>
<protein>
    <submittedName>
        <fullName evidence="2">Uncharacterized protein</fullName>
    </submittedName>
</protein>
<name>A0ABV4CGB1_9PSEU</name>
<dbReference type="RefSeq" id="WP_345364467.1">
    <property type="nucleotide sequence ID" value="NZ_BAABII010000012.1"/>
</dbReference>
<organism evidence="2 3">
    <name type="scientific">Saccharopolyspora cebuensis</name>
    <dbReference type="NCBI Taxonomy" id="418759"/>
    <lineage>
        <taxon>Bacteria</taxon>
        <taxon>Bacillati</taxon>
        <taxon>Actinomycetota</taxon>
        <taxon>Actinomycetes</taxon>
        <taxon>Pseudonocardiales</taxon>
        <taxon>Pseudonocardiaceae</taxon>
        <taxon>Saccharopolyspora</taxon>
    </lineage>
</organism>
<feature type="chain" id="PRO_5046750785" evidence="1">
    <location>
        <begin position="31"/>
        <end position="107"/>
    </location>
</feature>
<keyword evidence="3" id="KW-1185">Reference proteome</keyword>